<dbReference type="Gene3D" id="1.20.1280.50">
    <property type="match status" value="1"/>
</dbReference>
<dbReference type="SMART" id="SM00256">
    <property type="entry name" value="FBOX"/>
    <property type="match status" value="1"/>
</dbReference>
<organism evidence="1">
    <name type="scientific">Aegilops tauschii</name>
    <name type="common">Tausch's goatgrass</name>
    <name type="synonym">Aegilops squarrosa</name>
    <dbReference type="NCBI Taxonomy" id="37682"/>
    <lineage>
        <taxon>Eukaryota</taxon>
        <taxon>Viridiplantae</taxon>
        <taxon>Streptophyta</taxon>
        <taxon>Embryophyta</taxon>
        <taxon>Tracheophyta</taxon>
        <taxon>Spermatophyta</taxon>
        <taxon>Magnoliopsida</taxon>
        <taxon>Liliopsida</taxon>
        <taxon>Poales</taxon>
        <taxon>Poaceae</taxon>
        <taxon>BOP clade</taxon>
        <taxon>Pooideae</taxon>
        <taxon>Triticodae</taxon>
        <taxon>Triticeae</taxon>
        <taxon>Triticinae</taxon>
        <taxon>Aegilops</taxon>
    </lineage>
</organism>
<dbReference type="ExpressionAtlas" id="N1QQ09">
    <property type="expression patterns" value="baseline"/>
</dbReference>
<dbReference type="PANTHER" id="PTHR35546">
    <property type="entry name" value="F-BOX PROTEIN INTERACTION DOMAIN PROTEIN-RELATED"/>
    <property type="match status" value="1"/>
</dbReference>
<dbReference type="AlphaFoldDB" id="N1QQ09"/>
<reference evidence="1" key="1">
    <citation type="submission" date="2015-06" db="UniProtKB">
        <authorList>
            <consortium name="EnsemblPlants"/>
        </authorList>
    </citation>
    <scope>IDENTIFICATION</scope>
</reference>
<dbReference type="InterPro" id="IPR055290">
    <property type="entry name" value="At3g26010-like"/>
</dbReference>
<dbReference type="InterPro" id="IPR036047">
    <property type="entry name" value="F-box-like_dom_sf"/>
</dbReference>
<dbReference type="SUPFAM" id="SSF81383">
    <property type="entry name" value="F-box domain"/>
    <property type="match status" value="1"/>
</dbReference>
<proteinExistence type="predicted"/>
<dbReference type="InterPro" id="IPR001810">
    <property type="entry name" value="F-box_dom"/>
</dbReference>
<protein>
    <submittedName>
        <fullName evidence="1">Uncharacterized protein</fullName>
    </submittedName>
</protein>
<sequence>MRDELAQASSLPLPKKLMARVLLSPTNYWTTTDYSDGRVTTRVYRQNKEDRQDEPPAIFPEDVLIEILSQVPYISLCRFKCVSKQWLALCSDSSIRKRSPQAMSGFFYKDHSWRFHNLSRKGPLLCQDN</sequence>
<name>N1QQ09_AEGTA</name>
<accession>N1QQ09</accession>
<dbReference type="PANTHER" id="PTHR35546:SF31">
    <property type="entry name" value="F-BOX DOMAIN-CONTAINING PROTEIN"/>
    <property type="match status" value="1"/>
</dbReference>
<evidence type="ECO:0000313" key="1">
    <source>
        <dbReference type="EnsemblPlants" id="EMT00858"/>
    </source>
</evidence>
<dbReference type="Pfam" id="PF00646">
    <property type="entry name" value="F-box"/>
    <property type="match status" value="1"/>
</dbReference>
<dbReference type="EnsemblPlants" id="EMT00858">
    <property type="protein sequence ID" value="EMT00858"/>
    <property type="gene ID" value="F775_04959"/>
</dbReference>